<evidence type="ECO:0000256" key="3">
    <source>
        <dbReference type="ARBA" id="ARBA00022840"/>
    </source>
</evidence>
<feature type="region of interest" description="Disordered" evidence="4">
    <location>
        <begin position="1166"/>
        <end position="1187"/>
    </location>
</feature>
<feature type="compositionally biased region" description="Basic and acidic residues" evidence="4">
    <location>
        <begin position="1176"/>
        <end position="1187"/>
    </location>
</feature>
<dbReference type="GO" id="GO:0005524">
    <property type="term" value="F:ATP binding"/>
    <property type="evidence" value="ECO:0007669"/>
    <property type="project" value="UniProtKB-KW"/>
</dbReference>
<evidence type="ECO:0000313" key="7">
    <source>
        <dbReference type="Proteomes" id="UP000251891"/>
    </source>
</evidence>
<evidence type="ECO:0000256" key="1">
    <source>
        <dbReference type="ARBA" id="ARBA00010378"/>
    </source>
</evidence>
<dbReference type="OrthoDB" id="9806903at2"/>
<dbReference type="Pfam" id="PF00004">
    <property type="entry name" value="AAA"/>
    <property type="match status" value="2"/>
</dbReference>
<feature type="domain" description="AAA+ ATPase" evidence="5">
    <location>
        <begin position="415"/>
        <end position="548"/>
    </location>
</feature>
<dbReference type="RefSeq" id="WP_158566931.1">
    <property type="nucleotide sequence ID" value="NZ_QLYX01000017.1"/>
</dbReference>
<comment type="caution">
    <text evidence="6">The sequence shown here is derived from an EMBL/GenBank/DDBJ whole genome shotgun (WGS) entry which is preliminary data.</text>
</comment>
<dbReference type="Gene3D" id="1.10.8.60">
    <property type="match status" value="2"/>
</dbReference>
<dbReference type="SUPFAM" id="SSF52540">
    <property type="entry name" value="P-loop containing nucleoside triphosphate hydrolases"/>
    <property type="match status" value="3"/>
</dbReference>
<dbReference type="FunFam" id="3.40.50.300:FF:000216">
    <property type="entry name" value="Type VII secretion ATPase EccA"/>
    <property type="match status" value="1"/>
</dbReference>
<dbReference type="Proteomes" id="UP000251891">
    <property type="component" value="Unassembled WGS sequence"/>
</dbReference>
<dbReference type="Gene3D" id="3.40.50.300">
    <property type="entry name" value="P-loop containing nucleotide triphosphate hydrolases"/>
    <property type="match status" value="3"/>
</dbReference>
<dbReference type="EMBL" id="QLYX01000017">
    <property type="protein sequence ID" value="RAY11695.1"/>
    <property type="molecule type" value="Genomic_DNA"/>
</dbReference>
<evidence type="ECO:0000256" key="4">
    <source>
        <dbReference type="SAM" id="MobiDB-lite"/>
    </source>
</evidence>
<dbReference type="InterPro" id="IPR050773">
    <property type="entry name" value="CbxX/CfxQ_RuBisCO_ESX"/>
</dbReference>
<evidence type="ECO:0000313" key="6">
    <source>
        <dbReference type="EMBL" id="RAY11695.1"/>
    </source>
</evidence>
<dbReference type="CDD" id="cd00009">
    <property type="entry name" value="AAA"/>
    <property type="match status" value="2"/>
</dbReference>
<feature type="domain" description="AAA+ ATPase" evidence="5">
    <location>
        <begin position="677"/>
        <end position="814"/>
    </location>
</feature>
<dbReference type="InterPro" id="IPR027417">
    <property type="entry name" value="P-loop_NTPase"/>
</dbReference>
<dbReference type="GO" id="GO:0016887">
    <property type="term" value="F:ATP hydrolysis activity"/>
    <property type="evidence" value="ECO:0007669"/>
    <property type="project" value="InterPro"/>
</dbReference>
<organism evidence="6 7">
    <name type="scientific">Actinomadura craniellae</name>
    <dbReference type="NCBI Taxonomy" id="2231787"/>
    <lineage>
        <taxon>Bacteria</taxon>
        <taxon>Bacillati</taxon>
        <taxon>Actinomycetota</taxon>
        <taxon>Actinomycetes</taxon>
        <taxon>Streptosporangiales</taxon>
        <taxon>Thermomonosporaceae</taxon>
        <taxon>Actinomadura</taxon>
    </lineage>
</organism>
<dbReference type="SMART" id="SM00382">
    <property type="entry name" value="AAA"/>
    <property type="match status" value="3"/>
</dbReference>
<keyword evidence="2" id="KW-0547">Nucleotide-binding</keyword>
<feature type="domain" description="AAA+ ATPase" evidence="5">
    <location>
        <begin position="951"/>
        <end position="1091"/>
    </location>
</feature>
<dbReference type="PANTHER" id="PTHR43392">
    <property type="entry name" value="AAA-TYPE ATPASE FAMILY PROTEIN / ANKYRIN REPEAT FAMILY PROTEIN"/>
    <property type="match status" value="1"/>
</dbReference>
<name>A0A365GXX2_9ACTN</name>
<dbReference type="InterPro" id="IPR003593">
    <property type="entry name" value="AAA+_ATPase"/>
</dbReference>
<gene>
    <name evidence="6" type="ORF">DPM19_29175</name>
</gene>
<dbReference type="PRINTS" id="PR00819">
    <property type="entry name" value="CBXCFQXSUPER"/>
</dbReference>
<dbReference type="InterPro" id="IPR003959">
    <property type="entry name" value="ATPase_AAA_core"/>
</dbReference>
<proteinExistence type="inferred from homology"/>
<dbReference type="InterPro" id="IPR041627">
    <property type="entry name" value="AAA_lid_6"/>
</dbReference>
<protein>
    <recommendedName>
        <fullName evidence="5">AAA+ ATPase domain-containing protein</fullName>
    </recommendedName>
</protein>
<evidence type="ECO:0000256" key="2">
    <source>
        <dbReference type="ARBA" id="ARBA00022741"/>
    </source>
</evidence>
<keyword evidence="7" id="KW-1185">Reference proteome</keyword>
<comment type="similarity">
    <text evidence="1">Belongs to the CbxX/CfxQ family.</text>
</comment>
<dbReference type="AlphaFoldDB" id="A0A365GXX2"/>
<reference evidence="6 7" key="1">
    <citation type="submission" date="2018-06" db="EMBL/GenBank/DDBJ databases">
        <title>Actinomadura craniellae sp. nov. isolated from marine sponge Craniella sp.</title>
        <authorList>
            <person name="Li L."/>
            <person name="Xu Q.H."/>
            <person name="Lin H.W."/>
            <person name="Lu Y.H."/>
        </authorList>
    </citation>
    <scope>NUCLEOTIDE SEQUENCE [LARGE SCALE GENOMIC DNA]</scope>
    <source>
        <strain evidence="6 7">LHW63021</strain>
    </source>
</reference>
<dbReference type="InterPro" id="IPR000641">
    <property type="entry name" value="CbxX/CfxQ"/>
</dbReference>
<dbReference type="Pfam" id="PF17866">
    <property type="entry name" value="AAA_lid_6"/>
    <property type="match status" value="2"/>
</dbReference>
<accession>A0A365GXX2</accession>
<evidence type="ECO:0000259" key="5">
    <source>
        <dbReference type="SMART" id="SM00382"/>
    </source>
</evidence>
<dbReference type="PANTHER" id="PTHR43392:SF2">
    <property type="entry name" value="AAA-TYPE ATPASE FAMILY PROTEIN _ ANKYRIN REPEAT FAMILY PROTEIN"/>
    <property type="match status" value="1"/>
</dbReference>
<keyword evidence="3" id="KW-0067">ATP-binding</keyword>
<sequence length="1187" mass="129177">MSSPRLPEHLELLLTDEPVLDVYAHGPWRVPDGLYEELRERAVELAGDERAVPLARKLSDFYAPETSVAGAELWSLLTFLLGASALRSGSRGDVDFELLSGFLAKPERPVRDPLAWFSQAGRYRPPGLWLVDPAGHDRERREVMYDLARDCVALLEGLEPLEPRRRALLELFDRRAADPPLRELDLTAPPGRVEESWAESADEDILAALPELAGPVGYLSWACEGLAAAHERLVAAAPEGGPFEAALALLLLQAERSRPPAELAVALGVPGYEAVTERLDLLRDRFSPTAWQADLRAWLARGLVAGEVDACRAWLDMAVRITGAVQGLPDTATSPRCRLPVRAFQTDLRRLFARRRAPVNPIAGRLPERPASTEPVPTTGDVAGDRVDLVDEIVGQPELATALREAISGRSRDRRPVRLLIAGPEGTGKGTAVEVLERALVERGAVREALWISDQLFPSLTVSEAVLWLQTRVRECTEGRMLLVVDDLDRLAGYERCGAAVVEELRRLVARSPRLDVVLLCRPGGDGRLLHANPALLRSLRVVRTREFVEDDYARLFGRAVARHGGGVDRDVAQVAGVLLTRTPPLLNLRNARLVEYLADQCAAAARHRTGRDGPYEVTMADLPQRLGPETAADADPMAELAGCVGIEPVKQEVRLLVAEAKAARLRREAGMAVAARPRHLVFTGNRGTGKTKVARILGRVYAEVGALSTGHLEEVDRADLVGDYSSESGHKVRRAVERALGGVLFVDDAHRLDPAESPHGREAVGALIAAIQARPEDLLVVLAGPENEINGLLKSQAELAAFFPRIVRFPDLSEDELVAVFAAKAADAGFALADGVLDKVRSLVHSTPRDRGFGNARLMINLLDRAVAMQGRRVLEDDRVDEDESLDELLLEDIPGTLAGTGPVELPHDPLTEIERLVGLAPVKKEVRLLVAEARAEQMRRDAGIPIAPPTRHMVFTGSPGTAKTTVARLVAAVYARLGLLSSGHLVEVSRGDLVAEYVGQTAPKVRAAVERALGGVLFVDEAYSLTAAGDDRRDFGYEAIAELLRLMEEHRADLVVIVAGYAAEMERFLAFNPGLASRFPTVLEFPDYTDDELVTIFEFMAAEAGFTLADGVLGKVRRILAALDRGASFGNARLMRNLLARSVALQAHRITGLPETAHEEVRLLRPEDLPDPGRAPRDDGLGPYL</sequence>
<feature type="region of interest" description="Disordered" evidence="4">
    <location>
        <begin position="363"/>
        <end position="382"/>
    </location>
</feature>